<organism evidence="2 3">
    <name type="scientific">Paludibacterium paludis</name>
    <dbReference type="NCBI Taxonomy" id="1225769"/>
    <lineage>
        <taxon>Bacteria</taxon>
        <taxon>Pseudomonadati</taxon>
        <taxon>Pseudomonadota</taxon>
        <taxon>Betaproteobacteria</taxon>
        <taxon>Neisseriales</taxon>
        <taxon>Chromobacteriaceae</taxon>
        <taxon>Paludibacterium</taxon>
    </lineage>
</organism>
<keyword evidence="3" id="KW-1185">Reference proteome</keyword>
<evidence type="ECO:0000313" key="3">
    <source>
        <dbReference type="Proteomes" id="UP000645257"/>
    </source>
</evidence>
<dbReference type="Pfam" id="PF13302">
    <property type="entry name" value="Acetyltransf_3"/>
    <property type="match status" value="1"/>
</dbReference>
<dbReference type="PANTHER" id="PTHR43792:SF1">
    <property type="entry name" value="N-ACETYLTRANSFERASE DOMAIN-CONTAINING PROTEIN"/>
    <property type="match status" value="1"/>
</dbReference>
<dbReference type="SUPFAM" id="SSF55729">
    <property type="entry name" value="Acyl-CoA N-acyltransferases (Nat)"/>
    <property type="match status" value="1"/>
</dbReference>
<feature type="domain" description="N-acetyltransferase" evidence="1">
    <location>
        <begin position="11"/>
        <end position="167"/>
    </location>
</feature>
<dbReference type="AlphaFoldDB" id="A0A918UC32"/>
<accession>A0A918UC32</accession>
<dbReference type="InterPro" id="IPR016181">
    <property type="entry name" value="Acyl_CoA_acyltransferase"/>
</dbReference>
<dbReference type="Proteomes" id="UP000645257">
    <property type="component" value="Unassembled WGS sequence"/>
</dbReference>
<reference evidence="2" key="2">
    <citation type="submission" date="2020-09" db="EMBL/GenBank/DDBJ databases">
        <authorList>
            <person name="Sun Q."/>
            <person name="Kim S."/>
        </authorList>
    </citation>
    <scope>NUCLEOTIDE SEQUENCE</scope>
    <source>
        <strain evidence="2">KCTC 32182</strain>
    </source>
</reference>
<dbReference type="Gene3D" id="3.40.630.30">
    <property type="match status" value="1"/>
</dbReference>
<protein>
    <submittedName>
        <fullName evidence="2">N-acetyltransferase GCN5</fullName>
    </submittedName>
</protein>
<reference evidence="2" key="1">
    <citation type="journal article" date="2014" name="Int. J. Syst. Evol. Microbiol.">
        <title>Complete genome sequence of Corynebacterium casei LMG S-19264T (=DSM 44701T), isolated from a smear-ripened cheese.</title>
        <authorList>
            <consortium name="US DOE Joint Genome Institute (JGI-PGF)"/>
            <person name="Walter F."/>
            <person name="Albersmeier A."/>
            <person name="Kalinowski J."/>
            <person name="Ruckert C."/>
        </authorList>
    </citation>
    <scope>NUCLEOTIDE SEQUENCE</scope>
    <source>
        <strain evidence="2">KCTC 32182</strain>
    </source>
</reference>
<dbReference type="EMBL" id="BMYX01000033">
    <property type="protein sequence ID" value="GGY29876.1"/>
    <property type="molecule type" value="Genomic_DNA"/>
</dbReference>
<dbReference type="PROSITE" id="PS51186">
    <property type="entry name" value="GNAT"/>
    <property type="match status" value="1"/>
</dbReference>
<comment type="caution">
    <text evidence="2">The sequence shown here is derived from an EMBL/GenBank/DDBJ whole genome shotgun (WGS) entry which is preliminary data.</text>
</comment>
<evidence type="ECO:0000313" key="2">
    <source>
        <dbReference type="EMBL" id="GGY29876.1"/>
    </source>
</evidence>
<dbReference type="GO" id="GO:0016747">
    <property type="term" value="F:acyltransferase activity, transferring groups other than amino-acyl groups"/>
    <property type="evidence" value="ECO:0007669"/>
    <property type="project" value="InterPro"/>
</dbReference>
<sequence>MDVIVLETPRLTLSELGPEDAAFIFALMNDKTFVDNIGDRGLRTGEDARVFIETRIMPCYTRHRHGLWRVSLKDGGGAIGICGLLYRDALDVTDVGYALLPAFTGQGLGFEAARACVEYGRLALGKTRIVGLADPGNAASVRILEKLGMRYRRHVALTENTRTGLYE</sequence>
<dbReference type="InterPro" id="IPR051531">
    <property type="entry name" value="N-acetyltransferase"/>
</dbReference>
<gene>
    <name evidence="2" type="ORF">GCM10011289_35970</name>
</gene>
<evidence type="ECO:0000259" key="1">
    <source>
        <dbReference type="PROSITE" id="PS51186"/>
    </source>
</evidence>
<dbReference type="InterPro" id="IPR000182">
    <property type="entry name" value="GNAT_dom"/>
</dbReference>
<proteinExistence type="predicted"/>
<name>A0A918UC32_9NEIS</name>
<dbReference type="PANTHER" id="PTHR43792">
    <property type="entry name" value="GNAT FAMILY, PUTATIVE (AFU_ORTHOLOGUE AFUA_3G00765)-RELATED-RELATED"/>
    <property type="match status" value="1"/>
</dbReference>